<dbReference type="Proteomes" id="UP000184550">
    <property type="component" value="Unassembled WGS sequence"/>
</dbReference>
<name>A0A7Z9BFF9_9CYAN</name>
<organism evidence="1 2">
    <name type="scientific">Planktothrix serta PCC 8927</name>
    <dbReference type="NCBI Taxonomy" id="671068"/>
    <lineage>
        <taxon>Bacteria</taxon>
        <taxon>Bacillati</taxon>
        <taxon>Cyanobacteriota</taxon>
        <taxon>Cyanophyceae</taxon>
        <taxon>Oscillatoriophycideae</taxon>
        <taxon>Oscillatoriales</taxon>
        <taxon>Microcoleaceae</taxon>
        <taxon>Planktothrix</taxon>
    </lineage>
</organism>
<evidence type="ECO:0000313" key="2">
    <source>
        <dbReference type="Proteomes" id="UP000184550"/>
    </source>
</evidence>
<keyword evidence="2" id="KW-1185">Reference proteome</keyword>
<accession>A0A7Z9BFF9</accession>
<comment type="caution">
    <text evidence="1">The sequence shown here is derived from an EMBL/GenBank/DDBJ whole genome shotgun (WGS) entry which is preliminary data.</text>
</comment>
<protein>
    <submittedName>
        <fullName evidence="1">Uncharacterized protein</fullName>
    </submittedName>
</protein>
<proteinExistence type="predicted"/>
<gene>
    <name evidence="1" type="ORF">PL8927_140227</name>
</gene>
<dbReference type="AlphaFoldDB" id="A0A7Z9BFF9"/>
<sequence length="68" mass="7461">MYAIFIGDTRAGKNNFFYFKSGGGAICENQAKALLIANIDGACACAYAPYGYFNLFPRSQAPAWECYD</sequence>
<dbReference type="EMBL" id="CZCU02000046">
    <property type="protein sequence ID" value="VXD11664.1"/>
    <property type="molecule type" value="Genomic_DNA"/>
</dbReference>
<reference evidence="1" key="1">
    <citation type="submission" date="2019-10" db="EMBL/GenBank/DDBJ databases">
        <authorList>
            <consortium name="Genoscope - CEA"/>
            <person name="William W."/>
        </authorList>
    </citation>
    <scope>NUCLEOTIDE SEQUENCE [LARGE SCALE GENOMIC DNA]</scope>
    <source>
        <strain evidence="1">BBR_PRJEB10992</strain>
    </source>
</reference>
<evidence type="ECO:0000313" key="1">
    <source>
        <dbReference type="EMBL" id="VXD11664.1"/>
    </source>
</evidence>